<keyword evidence="2 4" id="KW-0378">Hydrolase</keyword>
<dbReference type="OrthoDB" id="1887033at2759"/>
<dbReference type="InterPro" id="IPR017853">
    <property type="entry name" value="GH"/>
</dbReference>
<evidence type="ECO:0000313" key="8">
    <source>
        <dbReference type="Proteomes" id="UP000193642"/>
    </source>
</evidence>
<evidence type="ECO:0000256" key="5">
    <source>
        <dbReference type="SAM" id="SignalP"/>
    </source>
</evidence>
<dbReference type="GO" id="GO:0000272">
    <property type="term" value="P:polysaccharide catabolic process"/>
    <property type="evidence" value="ECO:0007669"/>
    <property type="project" value="InterPro"/>
</dbReference>
<dbReference type="STRING" id="329046.A0A1Y2BV30"/>
<dbReference type="InterPro" id="IPR052066">
    <property type="entry name" value="Glycosphingolipid_Hydrolases"/>
</dbReference>
<dbReference type="Proteomes" id="UP000193642">
    <property type="component" value="Unassembled WGS sequence"/>
</dbReference>
<keyword evidence="5" id="KW-0732">Signal</keyword>
<dbReference type="EMBL" id="MCGO01000043">
    <property type="protein sequence ID" value="ORY38606.1"/>
    <property type="molecule type" value="Genomic_DNA"/>
</dbReference>
<evidence type="ECO:0000313" key="7">
    <source>
        <dbReference type="EMBL" id="ORY38606.1"/>
    </source>
</evidence>
<dbReference type="Gene3D" id="3.20.20.80">
    <property type="entry name" value="Glycosidases"/>
    <property type="match status" value="1"/>
</dbReference>
<dbReference type="PANTHER" id="PTHR31308:SF3">
    <property type="entry name" value="ENDOGLYCOCERAMIDASE"/>
    <property type="match status" value="1"/>
</dbReference>
<proteinExistence type="inferred from homology"/>
<sequence length="515" mass="57503">MHLIRSLLLLITLASVTKASVYKKPKVHHNLPLLHQNQDHLRTPSNIHAEDTANARIIGTSGGSLFVDELGRSRIFRGTNVVYKGFPYVPDIRPDAKPRWSFNQDDVDILKRHATNVIRLGVMWPGVEPERGQYNTTYLDIMTEIVRMCDEAGIYGVFSEKFCGEGVPSFAAQPRGGPVEYSFNFRHLKLTSFLKFGFPFPLTSRYPTDDNGIPSREDCEKKAHPLYHGTQAVSEAYQRLYDNYDGLRDSFIAYWQLVGKTFLPFKNILGYDLINEPWNGNVFKDPSLSNAMVANRKNLQPFYDIISAGISRDPNAIIFFEPVTTVQKTVGFDRAPGGPDFASKDVLAFHYYESVQKQFNIEETIGFRVEQAAQLGAGSFLGEFEMGWMEGGNIDNIVETSRAADLHFLSYTGWEYTDYIPITGTNNGIRDPKTGLVRPDMAKSTADRLAGVTEIRTNFGLHFPDGHSLDVSGGNGGKFVTAVKEEDGIIHILPQESGKESPSIGEEVTVVLAKL</sequence>
<comment type="caution">
    <text evidence="7">The sequence shown here is derived from an EMBL/GenBank/DDBJ whole genome shotgun (WGS) entry which is preliminary data.</text>
</comment>
<dbReference type="SUPFAM" id="SSF51445">
    <property type="entry name" value="(Trans)glycosidases"/>
    <property type="match status" value="1"/>
</dbReference>
<evidence type="ECO:0000259" key="6">
    <source>
        <dbReference type="Pfam" id="PF00150"/>
    </source>
</evidence>
<reference evidence="7 8" key="1">
    <citation type="submission" date="2016-07" db="EMBL/GenBank/DDBJ databases">
        <title>Pervasive Adenine N6-methylation of Active Genes in Fungi.</title>
        <authorList>
            <consortium name="DOE Joint Genome Institute"/>
            <person name="Mondo S.J."/>
            <person name="Dannebaum R.O."/>
            <person name="Kuo R.C."/>
            <person name="Labutti K."/>
            <person name="Haridas S."/>
            <person name="Kuo A."/>
            <person name="Salamov A."/>
            <person name="Ahrendt S.R."/>
            <person name="Lipzen A."/>
            <person name="Sullivan W."/>
            <person name="Andreopoulos W.B."/>
            <person name="Clum A."/>
            <person name="Lindquist E."/>
            <person name="Daum C."/>
            <person name="Ramamoorthy G.K."/>
            <person name="Gryganskyi A."/>
            <person name="Culley D."/>
            <person name="Magnuson J.K."/>
            <person name="James T.Y."/>
            <person name="O'Malley M.A."/>
            <person name="Stajich J.E."/>
            <person name="Spatafora J.W."/>
            <person name="Visel A."/>
            <person name="Grigoriev I.V."/>
        </authorList>
    </citation>
    <scope>NUCLEOTIDE SEQUENCE [LARGE SCALE GENOMIC DNA]</scope>
    <source>
        <strain evidence="7 8">JEL800</strain>
    </source>
</reference>
<protein>
    <submittedName>
        <fullName evidence="7">Glycoside hydrolase</fullName>
    </submittedName>
</protein>
<organism evidence="7 8">
    <name type="scientific">Rhizoclosmatium globosum</name>
    <dbReference type="NCBI Taxonomy" id="329046"/>
    <lineage>
        <taxon>Eukaryota</taxon>
        <taxon>Fungi</taxon>
        <taxon>Fungi incertae sedis</taxon>
        <taxon>Chytridiomycota</taxon>
        <taxon>Chytridiomycota incertae sedis</taxon>
        <taxon>Chytridiomycetes</taxon>
        <taxon>Chytridiales</taxon>
        <taxon>Chytriomycetaceae</taxon>
        <taxon>Rhizoclosmatium</taxon>
    </lineage>
</organism>
<evidence type="ECO:0000256" key="2">
    <source>
        <dbReference type="ARBA" id="ARBA00022801"/>
    </source>
</evidence>
<feature type="chain" id="PRO_5012305162" evidence="5">
    <location>
        <begin position="20"/>
        <end position="515"/>
    </location>
</feature>
<evidence type="ECO:0000256" key="1">
    <source>
        <dbReference type="ARBA" id="ARBA00005641"/>
    </source>
</evidence>
<dbReference type="GO" id="GO:0004553">
    <property type="term" value="F:hydrolase activity, hydrolyzing O-glycosyl compounds"/>
    <property type="evidence" value="ECO:0007669"/>
    <property type="project" value="InterPro"/>
</dbReference>
<dbReference type="PANTHER" id="PTHR31308">
    <property type="match status" value="1"/>
</dbReference>
<keyword evidence="3 4" id="KW-0326">Glycosidase</keyword>
<keyword evidence="8" id="KW-1185">Reference proteome</keyword>
<evidence type="ECO:0000256" key="3">
    <source>
        <dbReference type="ARBA" id="ARBA00023295"/>
    </source>
</evidence>
<name>A0A1Y2BV30_9FUNG</name>
<evidence type="ECO:0000256" key="4">
    <source>
        <dbReference type="RuleBase" id="RU361153"/>
    </source>
</evidence>
<dbReference type="Pfam" id="PF00150">
    <property type="entry name" value="Cellulase"/>
    <property type="match status" value="1"/>
</dbReference>
<dbReference type="InterPro" id="IPR001547">
    <property type="entry name" value="Glyco_hydro_5"/>
</dbReference>
<feature type="domain" description="Glycoside hydrolase family 5" evidence="6">
    <location>
        <begin position="237"/>
        <end position="418"/>
    </location>
</feature>
<gene>
    <name evidence="7" type="ORF">BCR33DRAFT_853938</name>
</gene>
<feature type="signal peptide" evidence="5">
    <location>
        <begin position="1"/>
        <end position="19"/>
    </location>
</feature>
<dbReference type="AlphaFoldDB" id="A0A1Y2BV30"/>
<comment type="similarity">
    <text evidence="1 4">Belongs to the glycosyl hydrolase 5 (cellulase A) family.</text>
</comment>
<accession>A0A1Y2BV30</accession>